<evidence type="ECO:0000256" key="4">
    <source>
        <dbReference type="ARBA" id="ARBA00022448"/>
    </source>
</evidence>
<comment type="function">
    <text evidence="1">Needed for flagellar regrowth and assembly.</text>
</comment>
<dbReference type="Pfam" id="PF02108">
    <property type="entry name" value="FliH"/>
    <property type="match status" value="1"/>
</dbReference>
<dbReference type="OrthoDB" id="5296952at2"/>
<evidence type="ECO:0000256" key="8">
    <source>
        <dbReference type="SAM" id="MobiDB-lite"/>
    </source>
</evidence>
<protein>
    <recommendedName>
        <fullName evidence="3">Flagellar assembly protein FliH</fullName>
    </recommendedName>
</protein>
<dbReference type="InterPro" id="IPR051472">
    <property type="entry name" value="T3SS_Stator/FliH"/>
</dbReference>
<feature type="compositionally biased region" description="Low complexity" evidence="8">
    <location>
        <begin position="54"/>
        <end position="67"/>
    </location>
</feature>
<dbReference type="PANTHER" id="PTHR34982:SF1">
    <property type="entry name" value="FLAGELLAR ASSEMBLY PROTEIN FLIH"/>
    <property type="match status" value="1"/>
</dbReference>
<keyword evidence="10" id="KW-0969">Cilium</keyword>
<keyword evidence="10" id="KW-0282">Flagellum</keyword>
<evidence type="ECO:0000259" key="9">
    <source>
        <dbReference type="Pfam" id="PF02108"/>
    </source>
</evidence>
<evidence type="ECO:0000256" key="5">
    <source>
        <dbReference type="ARBA" id="ARBA00022795"/>
    </source>
</evidence>
<evidence type="ECO:0000256" key="7">
    <source>
        <dbReference type="ARBA" id="ARBA00023225"/>
    </source>
</evidence>
<accession>A0A0K6GU50</accession>
<feature type="domain" description="Flagellar assembly protein FliH/Type III secretion system HrpE" evidence="9">
    <location>
        <begin position="141"/>
        <end position="261"/>
    </location>
</feature>
<dbReference type="STRING" id="375574.GCA_001418035_00929"/>
<evidence type="ECO:0000256" key="6">
    <source>
        <dbReference type="ARBA" id="ARBA00022927"/>
    </source>
</evidence>
<gene>
    <name evidence="10" type="ORF">Ga0061063_1136</name>
</gene>
<dbReference type="InterPro" id="IPR018035">
    <property type="entry name" value="Flagellar_FliH/T3SS_HrpE"/>
</dbReference>
<evidence type="ECO:0000256" key="3">
    <source>
        <dbReference type="ARBA" id="ARBA00016507"/>
    </source>
</evidence>
<name>A0A0K6GU50_9NEIS</name>
<proteinExistence type="inferred from homology"/>
<keyword evidence="11" id="KW-1185">Reference proteome</keyword>
<dbReference type="AlphaFoldDB" id="A0A0K6GU50"/>
<dbReference type="RefSeq" id="WP_055433558.1">
    <property type="nucleotide sequence ID" value="NZ_CYHA01000002.1"/>
</dbReference>
<organism evidence="10 11">
    <name type="scientific">Gulbenkiania indica</name>
    <dbReference type="NCBI Taxonomy" id="375574"/>
    <lineage>
        <taxon>Bacteria</taxon>
        <taxon>Pseudomonadati</taxon>
        <taxon>Pseudomonadota</taxon>
        <taxon>Betaproteobacteria</taxon>
        <taxon>Neisseriales</taxon>
        <taxon>Chromobacteriaceae</taxon>
        <taxon>Gulbenkiania</taxon>
    </lineage>
</organism>
<keyword evidence="10" id="KW-0966">Cell projection</keyword>
<evidence type="ECO:0000313" key="10">
    <source>
        <dbReference type="EMBL" id="CUA82271.1"/>
    </source>
</evidence>
<feature type="region of interest" description="Disordered" evidence="8">
    <location>
        <begin position="1"/>
        <end position="89"/>
    </location>
</feature>
<evidence type="ECO:0000256" key="2">
    <source>
        <dbReference type="ARBA" id="ARBA00006602"/>
    </source>
</evidence>
<dbReference type="EMBL" id="CYHA01000002">
    <property type="protein sequence ID" value="CUA82271.1"/>
    <property type="molecule type" value="Genomic_DNA"/>
</dbReference>
<keyword evidence="7" id="KW-1006">Bacterial flagellum protein export</keyword>
<keyword evidence="6" id="KW-0653">Protein transport</keyword>
<dbReference type="PANTHER" id="PTHR34982">
    <property type="entry name" value="YOP PROTEINS TRANSLOCATION PROTEIN L"/>
    <property type="match status" value="1"/>
</dbReference>
<comment type="similarity">
    <text evidence="2">Belongs to the FliH family.</text>
</comment>
<dbReference type="GO" id="GO:0005829">
    <property type="term" value="C:cytosol"/>
    <property type="evidence" value="ECO:0007669"/>
    <property type="project" value="TreeGrafter"/>
</dbReference>
<sequence length="278" mass="29804">MKASSSNPIIREEEAPSWQPWQPADLAQSGRTKPQLLTPEQAAALTAFVGGTGSPPAAQPDSPSANPEPADPPAEREMPPEPDLPPPAYPTAAELEAIHQEAWQAGFEAGQAAGLAEGQSAGFEAARAEAMQQFSTVWAPAETLARSFAEAVSQMEPLLAEDLLRVAVTLAEKLLMTQLQVDPQALLPVLRQALGELPGVLASARVRAHPDDVQLLRDFLQQEAPQTVWQWQEDPAISRGGCIIDAPFTHLDLTISSRLKALFEVLGQTDTHDAERPA</sequence>
<dbReference type="Proteomes" id="UP000243535">
    <property type="component" value="Unassembled WGS sequence"/>
</dbReference>
<dbReference type="GO" id="GO:0044781">
    <property type="term" value="P:bacterial-type flagellum organization"/>
    <property type="evidence" value="ECO:0007669"/>
    <property type="project" value="UniProtKB-KW"/>
</dbReference>
<evidence type="ECO:0000313" key="11">
    <source>
        <dbReference type="Proteomes" id="UP000243535"/>
    </source>
</evidence>
<reference evidence="11" key="1">
    <citation type="submission" date="2015-08" db="EMBL/GenBank/DDBJ databases">
        <authorList>
            <person name="Varghese N."/>
        </authorList>
    </citation>
    <scope>NUCLEOTIDE SEQUENCE [LARGE SCALE GENOMIC DNA]</scope>
    <source>
        <strain evidence="11">DSM 17901</strain>
    </source>
</reference>
<dbReference type="GO" id="GO:0015031">
    <property type="term" value="P:protein transport"/>
    <property type="evidence" value="ECO:0007669"/>
    <property type="project" value="UniProtKB-KW"/>
</dbReference>
<keyword evidence="4" id="KW-0813">Transport</keyword>
<evidence type="ECO:0000256" key="1">
    <source>
        <dbReference type="ARBA" id="ARBA00003041"/>
    </source>
</evidence>
<keyword evidence="5" id="KW-1005">Bacterial flagellum biogenesis</keyword>